<dbReference type="RefSeq" id="WP_176164229.1">
    <property type="nucleotide sequence ID" value="NZ_CP054929.1"/>
</dbReference>
<dbReference type="AlphaFoldDB" id="A0A7H8NDR7"/>
<accession>A0A7H8NDR7</accession>
<dbReference type="Gene3D" id="1.20.120.450">
    <property type="entry name" value="dinb family like domain"/>
    <property type="match status" value="1"/>
</dbReference>
<dbReference type="Pfam" id="PF04978">
    <property type="entry name" value="MST"/>
    <property type="match status" value="1"/>
</dbReference>
<name>A0A7H8NDR7_9ACTN</name>
<evidence type="ECO:0000313" key="1">
    <source>
        <dbReference type="EMBL" id="QKW52516.1"/>
    </source>
</evidence>
<reference evidence="1 2" key="1">
    <citation type="submission" date="2020-06" db="EMBL/GenBank/DDBJ databases">
        <title>Genome mining for natural products.</title>
        <authorList>
            <person name="Zhang B."/>
            <person name="Shi J."/>
            <person name="Ge H."/>
        </authorList>
    </citation>
    <scope>NUCLEOTIDE SEQUENCE [LARGE SCALE GENOMIC DNA]</scope>
    <source>
        <strain evidence="1 2">NA00687</strain>
    </source>
</reference>
<evidence type="ECO:0000313" key="2">
    <source>
        <dbReference type="Proteomes" id="UP000509303"/>
    </source>
</evidence>
<dbReference type="EMBL" id="CP054929">
    <property type="protein sequence ID" value="QKW52516.1"/>
    <property type="molecule type" value="Genomic_DNA"/>
</dbReference>
<protein>
    <submittedName>
        <fullName evidence="1">DinB family protein</fullName>
    </submittedName>
</protein>
<gene>
    <name evidence="1" type="ORF">HUT08_26605</name>
</gene>
<dbReference type="InterPro" id="IPR007061">
    <property type="entry name" value="MST-like"/>
</dbReference>
<sequence length="176" mass="20043">MTNPADALDEPPTFLTDQRALLDGYLDAYRDALHRKLDGLSEQELRTSRLPSGWTPLQLVKHLTHVELRWLVWGFCGTTMTERRAWGDRGPSDRWHVADDESPADVLAEHRRQWARSREIAAGVPAERRASLGGRFSTEEEAPTLGWILFHLLQEYARHLGHLDVARELADGRTGE</sequence>
<dbReference type="SUPFAM" id="SSF109854">
    <property type="entry name" value="DinB/YfiT-like putative metalloenzymes"/>
    <property type="match status" value="1"/>
</dbReference>
<keyword evidence="2" id="KW-1185">Reference proteome</keyword>
<proteinExistence type="predicted"/>
<organism evidence="1 2">
    <name type="scientific">Streptomyces buecherae</name>
    <dbReference type="NCBI Taxonomy" id="2763006"/>
    <lineage>
        <taxon>Bacteria</taxon>
        <taxon>Bacillati</taxon>
        <taxon>Actinomycetota</taxon>
        <taxon>Actinomycetes</taxon>
        <taxon>Kitasatosporales</taxon>
        <taxon>Streptomycetaceae</taxon>
        <taxon>Streptomyces</taxon>
    </lineage>
</organism>
<dbReference type="Proteomes" id="UP000509303">
    <property type="component" value="Chromosome"/>
</dbReference>
<dbReference type="InterPro" id="IPR034660">
    <property type="entry name" value="DinB/YfiT-like"/>
</dbReference>